<dbReference type="Gene3D" id="1.20.59.20">
    <property type="match status" value="1"/>
</dbReference>
<dbReference type="GO" id="GO:0032267">
    <property type="term" value="F:tRNA(Ile)-lysidine synthase activity"/>
    <property type="evidence" value="ECO:0007669"/>
    <property type="project" value="UniProtKB-EC"/>
</dbReference>
<evidence type="ECO:0000256" key="1">
    <source>
        <dbReference type="ARBA" id="ARBA00022490"/>
    </source>
</evidence>
<dbReference type="InterPro" id="IPR011063">
    <property type="entry name" value="TilS/TtcA_N"/>
</dbReference>
<evidence type="ECO:0000313" key="10">
    <source>
        <dbReference type="EMBL" id="MBY9074477.1"/>
    </source>
</evidence>
<keyword evidence="5 7" id="KW-0067">ATP-binding</keyword>
<feature type="domain" description="tRNA(Ile)-lysidine/2-thiocytidine synthase N-terminal" evidence="8">
    <location>
        <begin position="27"/>
        <end position="202"/>
    </location>
</feature>
<keyword evidence="4 7" id="KW-0547">Nucleotide-binding</keyword>
<evidence type="ECO:0000256" key="2">
    <source>
        <dbReference type="ARBA" id="ARBA00022598"/>
    </source>
</evidence>
<protein>
    <recommendedName>
        <fullName evidence="7">tRNA(Ile)-lysidine synthase</fullName>
        <ecNumber evidence="7">6.3.4.19</ecNumber>
    </recommendedName>
    <alternativeName>
        <fullName evidence="7">tRNA(Ile)-2-lysyl-cytidine synthase</fullName>
    </alternativeName>
    <alternativeName>
        <fullName evidence="7">tRNA(Ile)-lysidine synthetase</fullName>
    </alternativeName>
</protein>
<dbReference type="SUPFAM" id="SSF82829">
    <property type="entry name" value="MesJ substrate recognition domain-like"/>
    <property type="match status" value="1"/>
</dbReference>
<comment type="catalytic activity">
    <reaction evidence="6 7">
        <text>cytidine(34) in tRNA(Ile2) + L-lysine + ATP = lysidine(34) in tRNA(Ile2) + AMP + diphosphate + H(+)</text>
        <dbReference type="Rhea" id="RHEA:43744"/>
        <dbReference type="Rhea" id="RHEA-COMP:10625"/>
        <dbReference type="Rhea" id="RHEA-COMP:10670"/>
        <dbReference type="ChEBI" id="CHEBI:15378"/>
        <dbReference type="ChEBI" id="CHEBI:30616"/>
        <dbReference type="ChEBI" id="CHEBI:32551"/>
        <dbReference type="ChEBI" id="CHEBI:33019"/>
        <dbReference type="ChEBI" id="CHEBI:82748"/>
        <dbReference type="ChEBI" id="CHEBI:83665"/>
        <dbReference type="ChEBI" id="CHEBI:456215"/>
        <dbReference type="EC" id="6.3.4.19"/>
    </reaction>
</comment>
<keyword evidence="1 7" id="KW-0963">Cytoplasm</keyword>
<organism evidence="10 11">
    <name type="scientific">Nocardioides jiangsuensis</name>
    <dbReference type="NCBI Taxonomy" id="2866161"/>
    <lineage>
        <taxon>Bacteria</taxon>
        <taxon>Bacillati</taxon>
        <taxon>Actinomycetota</taxon>
        <taxon>Actinomycetes</taxon>
        <taxon>Propionibacteriales</taxon>
        <taxon>Nocardioidaceae</taxon>
        <taxon>Nocardioides</taxon>
    </lineage>
</organism>
<name>A0ABS7RHG4_9ACTN</name>
<dbReference type="InterPro" id="IPR012094">
    <property type="entry name" value="tRNA_Ile_lys_synt"/>
</dbReference>
<dbReference type="PANTHER" id="PTHR43033">
    <property type="entry name" value="TRNA(ILE)-LYSIDINE SYNTHASE-RELATED"/>
    <property type="match status" value="1"/>
</dbReference>
<evidence type="ECO:0000256" key="7">
    <source>
        <dbReference type="HAMAP-Rule" id="MF_01161"/>
    </source>
</evidence>
<dbReference type="InterPro" id="IPR012795">
    <property type="entry name" value="tRNA_Ile_lys_synt_N"/>
</dbReference>
<dbReference type="CDD" id="cd01992">
    <property type="entry name" value="TilS_N"/>
    <property type="match status" value="1"/>
</dbReference>
<dbReference type="Gene3D" id="3.40.50.620">
    <property type="entry name" value="HUPs"/>
    <property type="match status" value="1"/>
</dbReference>
<dbReference type="RefSeq" id="WP_221024148.1">
    <property type="nucleotide sequence ID" value="NZ_JAIEZQ010000001.1"/>
</dbReference>
<evidence type="ECO:0000256" key="4">
    <source>
        <dbReference type="ARBA" id="ARBA00022741"/>
    </source>
</evidence>
<feature type="binding site" evidence="7">
    <location>
        <begin position="32"/>
        <end position="37"/>
    </location>
    <ligand>
        <name>ATP</name>
        <dbReference type="ChEBI" id="CHEBI:30616"/>
    </ligand>
</feature>
<comment type="function">
    <text evidence="7">Ligates lysine onto the cytidine present at position 34 of the AUA codon-specific tRNA(Ile) that contains the anticodon CAU, in an ATP-dependent manner. Cytidine is converted to lysidine, thus changing the amino acid specificity of the tRNA from methionine to isoleucine.</text>
</comment>
<keyword evidence="3 7" id="KW-0819">tRNA processing</keyword>
<dbReference type="SUPFAM" id="SSF52402">
    <property type="entry name" value="Adenine nucleotide alpha hydrolases-like"/>
    <property type="match status" value="1"/>
</dbReference>
<accession>A0ABS7RHG4</accession>
<comment type="caution">
    <text evidence="10">The sequence shown here is derived from an EMBL/GenBank/DDBJ whole genome shotgun (WGS) entry which is preliminary data.</text>
</comment>
<dbReference type="HAMAP" id="MF_01161">
    <property type="entry name" value="tRNA_Ile_lys_synt"/>
    <property type="match status" value="1"/>
</dbReference>
<comment type="subcellular location">
    <subcellularLocation>
        <location evidence="7">Cytoplasm</location>
    </subcellularLocation>
</comment>
<sequence>MGPSPAVAAVRLAVRRSLADLDPGARLLVACSGGADSLALLAATVFESRRPGHRVTALTVDHGLQDGSAERARDLVERMRSLGAAEARAVRVEVGTAGGPEAAARAARYAALGRVAEDVGADAVLLGHTRDDQAETVLLGLARGSGARSLAGMAPVSGPYRRPLLGLSRADTVAACRAEGLAPWEDPHNDDPAFARVRVRREVLPVLERELGPGVAEALARTARLLRDDADALDALAEEARAAAADGDGLRVDVLLAAPAAVRRRVLRRAALAAGCPATELFAVHVEAVDALLTDWRGQAGVDLPGPRHARRAGGRLLFCPGPVAG</sequence>
<evidence type="ECO:0000256" key="3">
    <source>
        <dbReference type="ARBA" id="ARBA00022694"/>
    </source>
</evidence>
<dbReference type="InterPro" id="IPR015262">
    <property type="entry name" value="tRNA_Ile_lys_synt_subst-bd"/>
</dbReference>
<dbReference type="Pfam" id="PF09179">
    <property type="entry name" value="TilS"/>
    <property type="match status" value="1"/>
</dbReference>
<dbReference type="PANTHER" id="PTHR43033:SF1">
    <property type="entry name" value="TRNA(ILE)-LYSIDINE SYNTHASE-RELATED"/>
    <property type="match status" value="1"/>
</dbReference>
<dbReference type="Proteomes" id="UP000754710">
    <property type="component" value="Unassembled WGS sequence"/>
</dbReference>
<keyword evidence="2 7" id="KW-0436">Ligase</keyword>
<evidence type="ECO:0000256" key="5">
    <source>
        <dbReference type="ARBA" id="ARBA00022840"/>
    </source>
</evidence>
<gene>
    <name evidence="7 10" type="primary">tilS</name>
    <name evidence="10" type="ORF">K1X13_06565</name>
</gene>
<feature type="domain" description="tRNA(Ile)-lysidine synthase substrate-binding" evidence="9">
    <location>
        <begin position="250"/>
        <end position="317"/>
    </location>
</feature>
<proteinExistence type="inferred from homology"/>
<dbReference type="Pfam" id="PF01171">
    <property type="entry name" value="ATP_bind_3"/>
    <property type="match status" value="1"/>
</dbReference>
<evidence type="ECO:0000259" key="8">
    <source>
        <dbReference type="Pfam" id="PF01171"/>
    </source>
</evidence>
<dbReference type="EMBL" id="JAIEZQ010000001">
    <property type="protein sequence ID" value="MBY9074477.1"/>
    <property type="molecule type" value="Genomic_DNA"/>
</dbReference>
<evidence type="ECO:0000259" key="9">
    <source>
        <dbReference type="Pfam" id="PF09179"/>
    </source>
</evidence>
<keyword evidence="11" id="KW-1185">Reference proteome</keyword>
<evidence type="ECO:0000313" key="11">
    <source>
        <dbReference type="Proteomes" id="UP000754710"/>
    </source>
</evidence>
<comment type="similarity">
    <text evidence="7">Belongs to the tRNA(Ile)-lysidine synthase family.</text>
</comment>
<evidence type="ECO:0000256" key="6">
    <source>
        <dbReference type="ARBA" id="ARBA00048539"/>
    </source>
</evidence>
<reference evidence="10 11" key="1">
    <citation type="submission" date="2021-08" db="EMBL/GenBank/DDBJ databases">
        <title>Nocardioides bacterium WL0053 sp. nov., isolated from the sediment.</title>
        <authorList>
            <person name="Wang L."/>
            <person name="Zhang D."/>
            <person name="Zhang A."/>
        </authorList>
    </citation>
    <scope>NUCLEOTIDE SEQUENCE [LARGE SCALE GENOMIC DNA]</scope>
    <source>
        <strain evidence="10 11">WL0053</strain>
    </source>
</reference>
<comment type="domain">
    <text evidence="7">The N-terminal region contains the highly conserved SGGXDS motif, predicted to be a P-loop motif involved in ATP binding.</text>
</comment>
<dbReference type="EC" id="6.3.4.19" evidence="7"/>
<dbReference type="NCBIfam" id="TIGR02432">
    <property type="entry name" value="lysidine_TilS_N"/>
    <property type="match status" value="1"/>
</dbReference>
<dbReference type="InterPro" id="IPR014729">
    <property type="entry name" value="Rossmann-like_a/b/a_fold"/>
</dbReference>